<dbReference type="GO" id="GO:0016787">
    <property type="term" value="F:hydrolase activity"/>
    <property type="evidence" value="ECO:0007669"/>
    <property type="project" value="UniProtKB-KW"/>
</dbReference>
<organism evidence="3 4">
    <name type="scientific">Streptomyces glomeratus</name>
    <dbReference type="NCBI Taxonomy" id="284452"/>
    <lineage>
        <taxon>Bacteria</taxon>
        <taxon>Bacillati</taxon>
        <taxon>Actinomycetota</taxon>
        <taxon>Actinomycetes</taxon>
        <taxon>Kitasatosporales</taxon>
        <taxon>Streptomycetaceae</taxon>
        <taxon>Streptomyces</taxon>
    </lineage>
</organism>
<dbReference type="EMBL" id="BAAAUF010000087">
    <property type="protein sequence ID" value="GAA3075234.1"/>
    <property type="molecule type" value="Genomic_DNA"/>
</dbReference>
<dbReference type="InterPro" id="IPR000073">
    <property type="entry name" value="AB_hydrolase_1"/>
</dbReference>
<feature type="domain" description="AB hydrolase-1" evidence="2">
    <location>
        <begin position="16"/>
        <end position="238"/>
    </location>
</feature>
<keyword evidence="1 3" id="KW-0378">Hydrolase</keyword>
<dbReference type="InterPro" id="IPR050266">
    <property type="entry name" value="AB_hydrolase_sf"/>
</dbReference>
<evidence type="ECO:0000256" key="1">
    <source>
        <dbReference type="ARBA" id="ARBA00022801"/>
    </source>
</evidence>
<evidence type="ECO:0000313" key="4">
    <source>
        <dbReference type="Proteomes" id="UP001501532"/>
    </source>
</evidence>
<dbReference type="SUPFAM" id="SSF53474">
    <property type="entry name" value="alpha/beta-Hydrolases"/>
    <property type="match status" value="1"/>
</dbReference>
<dbReference type="RefSeq" id="WP_234518957.1">
    <property type="nucleotide sequence ID" value="NZ_BAAAUF010000087.1"/>
</dbReference>
<evidence type="ECO:0000259" key="2">
    <source>
        <dbReference type="Pfam" id="PF00561"/>
    </source>
</evidence>
<dbReference type="PANTHER" id="PTHR43798">
    <property type="entry name" value="MONOACYLGLYCEROL LIPASE"/>
    <property type="match status" value="1"/>
</dbReference>
<protein>
    <submittedName>
        <fullName evidence="3">Alpha/beta hydrolase</fullName>
    </submittedName>
</protein>
<reference evidence="4" key="1">
    <citation type="journal article" date="2019" name="Int. J. Syst. Evol. Microbiol.">
        <title>The Global Catalogue of Microorganisms (GCM) 10K type strain sequencing project: providing services to taxonomists for standard genome sequencing and annotation.</title>
        <authorList>
            <consortium name="The Broad Institute Genomics Platform"/>
            <consortium name="The Broad Institute Genome Sequencing Center for Infectious Disease"/>
            <person name="Wu L."/>
            <person name="Ma J."/>
        </authorList>
    </citation>
    <scope>NUCLEOTIDE SEQUENCE [LARGE SCALE GENOMIC DNA]</scope>
    <source>
        <strain evidence="4">JCM 9091</strain>
    </source>
</reference>
<dbReference type="Gene3D" id="3.40.50.1820">
    <property type="entry name" value="alpha/beta hydrolase"/>
    <property type="match status" value="1"/>
</dbReference>
<name>A0ABP6M7X5_9ACTN</name>
<dbReference type="Pfam" id="PF00561">
    <property type="entry name" value="Abhydrolase_1"/>
    <property type="match status" value="1"/>
</dbReference>
<gene>
    <name evidence="3" type="ORF">GCM10010448_66960</name>
</gene>
<dbReference type="PANTHER" id="PTHR43798:SF31">
    <property type="entry name" value="AB HYDROLASE SUPERFAMILY PROTEIN YCLE"/>
    <property type="match status" value="1"/>
</dbReference>
<dbReference type="Proteomes" id="UP001501532">
    <property type="component" value="Unassembled WGS sequence"/>
</dbReference>
<evidence type="ECO:0000313" key="3">
    <source>
        <dbReference type="EMBL" id="GAA3075234.1"/>
    </source>
</evidence>
<proteinExistence type="predicted"/>
<dbReference type="InterPro" id="IPR029058">
    <property type="entry name" value="AB_hydrolase_fold"/>
</dbReference>
<comment type="caution">
    <text evidence="3">The sequence shown here is derived from an EMBL/GenBank/DDBJ whole genome shotgun (WGS) entry which is preliminary data.</text>
</comment>
<keyword evidence="4" id="KW-1185">Reference proteome</keyword>
<dbReference type="PRINTS" id="PR00111">
    <property type="entry name" value="ABHYDROLASE"/>
</dbReference>
<accession>A0ABP6M7X5</accession>
<sequence length="260" mass="28341">MPLGYNTAGTGATKVIWAHSWLAGQESYDCLIPYLDTERFTWVFPDFRGYGRSRALAGDFSVREMGNDLLQLADTLGWDDFHLVGHSMGGQAAQWVSGQPEARSRLSSLVLLCAVPSRAFPLDADGTKLFEEATENRDARATVITAVTGGRLGTGFVRYVNEVSHKTADPAAMRAYLRVWTQEDVSEEVRGYQRPVLVLTGRHDPVLPAALAEQQIVPQYADVRSLVLEGAAHLPPMETPARTVALIEEHFLGGADNAGG</sequence>